<protein>
    <submittedName>
        <fullName evidence="9">Hemolysin-type calcium-binding repeat-containing protein</fullName>
    </submittedName>
</protein>
<dbReference type="SUPFAM" id="SSF51120">
    <property type="entry name" value="beta-Roll"/>
    <property type="match status" value="5"/>
</dbReference>
<dbReference type="RefSeq" id="WP_092961828.1">
    <property type="nucleotide sequence ID" value="NZ_FOSQ01000009.1"/>
</dbReference>
<evidence type="ECO:0000256" key="6">
    <source>
        <dbReference type="ARBA" id="ARBA00023026"/>
    </source>
</evidence>
<keyword evidence="3" id="KW-0964">Secreted</keyword>
<organism evidence="9 10">
    <name type="scientific">Falsiroseomonas stagni DSM 19981</name>
    <dbReference type="NCBI Taxonomy" id="1123062"/>
    <lineage>
        <taxon>Bacteria</taxon>
        <taxon>Pseudomonadati</taxon>
        <taxon>Pseudomonadota</taxon>
        <taxon>Alphaproteobacteria</taxon>
        <taxon>Acetobacterales</taxon>
        <taxon>Roseomonadaceae</taxon>
        <taxon>Falsiroseomonas</taxon>
    </lineage>
</organism>
<dbReference type="InterPro" id="IPR018511">
    <property type="entry name" value="Hemolysin-typ_Ca-bd_CS"/>
</dbReference>
<dbReference type="OrthoDB" id="7272315at2"/>
<evidence type="ECO:0000256" key="8">
    <source>
        <dbReference type="SAM" id="MobiDB-lite"/>
    </source>
</evidence>
<evidence type="ECO:0000313" key="9">
    <source>
        <dbReference type="EMBL" id="SFK88091.1"/>
    </source>
</evidence>
<dbReference type="PANTHER" id="PTHR38340:SF1">
    <property type="entry name" value="S-LAYER PROTEIN"/>
    <property type="match status" value="1"/>
</dbReference>
<dbReference type="EMBL" id="FOSQ01000009">
    <property type="protein sequence ID" value="SFK88091.1"/>
    <property type="molecule type" value="Genomic_DNA"/>
</dbReference>
<evidence type="ECO:0000256" key="4">
    <source>
        <dbReference type="ARBA" id="ARBA00022656"/>
    </source>
</evidence>
<dbReference type="GO" id="GO:0090729">
    <property type="term" value="F:toxin activity"/>
    <property type="evidence" value="ECO:0007669"/>
    <property type="project" value="UniProtKB-KW"/>
</dbReference>
<dbReference type="InterPro" id="IPR050557">
    <property type="entry name" value="RTX_toxin/Mannuronan_C5-epim"/>
</dbReference>
<dbReference type="GO" id="GO:0005576">
    <property type="term" value="C:extracellular region"/>
    <property type="evidence" value="ECO:0007669"/>
    <property type="project" value="UniProtKB-SubCell"/>
</dbReference>
<evidence type="ECO:0000256" key="2">
    <source>
        <dbReference type="ARBA" id="ARBA00004613"/>
    </source>
</evidence>
<keyword evidence="7" id="KW-0472">Membrane</keyword>
<evidence type="ECO:0000256" key="5">
    <source>
        <dbReference type="ARBA" id="ARBA00022737"/>
    </source>
</evidence>
<evidence type="ECO:0000256" key="1">
    <source>
        <dbReference type="ARBA" id="ARBA00004370"/>
    </source>
</evidence>
<dbReference type="PRINTS" id="PR01488">
    <property type="entry name" value="RTXTOXINA"/>
</dbReference>
<dbReference type="PROSITE" id="PS00330">
    <property type="entry name" value="HEMOLYSIN_CALCIUM"/>
    <property type="match status" value="8"/>
</dbReference>
<dbReference type="PRINTS" id="PR00313">
    <property type="entry name" value="CABNDNGRPT"/>
</dbReference>
<dbReference type="AlphaFoldDB" id="A0A1I4D805"/>
<reference evidence="9 10" key="1">
    <citation type="submission" date="2016-10" db="EMBL/GenBank/DDBJ databases">
        <authorList>
            <person name="de Groot N.N."/>
        </authorList>
    </citation>
    <scope>NUCLEOTIDE SEQUENCE [LARGE SCALE GENOMIC DNA]</scope>
    <source>
        <strain evidence="9 10">DSM 19981</strain>
    </source>
</reference>
<dbReference type="Gene3D" id="2.150.10.10">
    <property type="entry name" value="Serralysin-like metalloprotease, C-terminal"/>
    <property type="match status" value="5"/>
</dbReference>
<gene>
    <name evidence="9" type="ORF">SAMN02745775_109145</name>
</gene>
<evidence type="ECO:0000313" key="10">
    <source>
        <dbReference type="Proteomes" id="UP000199473"/>
    </source>
</evidence>
<feature type="region of interest" description="Disordered" evidence="8">
    <location>
        <begin position="216"/>
        <end position="246"/>
    </location>
</feature>
<dbReference type="Proteomes" id="UP000199473">
    <property type="component" value="Unassembled WGS sequence"/>
</dbReference>
<dbReference type="Pfam" id="PF00353">
    <property type="entry name" value="HemolysinCabind"/>
    <property type="match status" value="9"/>
</dbReference>
<sequence>MATLIGGNAADTLAGIGADHDIIFGQGGADTLVGGAGRDTLAGGDGDDLILGGLEADRLSGGAGNDTFRFASAAEMAGDIIGDARPGDRLDLSFAAGFTFIGSADFSGAGNEIRAIRVTLEDGSTALSLQTADATLTLAGGVYVAPAGGGVFTILANRVMNGTAGADTLDAAGGADTLRAQGGDDVVRMGLAGGAAFGQDGADTLLGSDGADSLSGGAGADSMNGNAGADTVMGGDGDDRLSGGTEADLLVGGTGADTLTGDLGDDTLVAGDAGSVLSGGRGADRLEAGAGADTLSGGSHDDRFVFGSLDSFGGDLITDAEGGDLIDLSAMAGFLRLVRGGFTGQAGEVLVTGTGITIDMDGDAIADRQITITQPRGILSLDEVTQGSLVFGYSLPVTLPGSAADDLIVGSNGADAISGQAGHDTLLGGFGADTLSGGAGSDKLVGGDGADVLMGGEGRDLIVVGAGDTVSGGIGADRFVLGEIASATIADFALGDVLDLSFLSSLSFVGTSAFSGMAGEVRLYRFGLEIDRDGDGVGETFINVGNGDFTLAETAPGSLVFQVARALRNGSANGDLLAGTDGYDHLRGLGGNDTLTAGDGDLLQGGLGTDRFAMTITRVSSTPVTATILDLAVGETVALDFTRQEGLTSTNVPVYRGLDGFTGFEGWQVVLLDHVWVDGTYILKGLAIDSTSDRVADHIIDLSGFNGAFTATVTQTGASTFTLSLVATGTEHLLVDGDGAGNALSAGTAGDTLRGQGGADTLLGGNGADALDGGAGNDSLVGGAGNDVLFGSSGTDRMTGGEGPDTFFFNAPHSRPGALRDVITDFDADDGDVIDLRRIDANPDIDGRQPFAFIGDAAFSAAGQARYANGLLQLDWTGDGLADFEVELLGAPSLPEGYLLA</sequence>
<dbReference type="InterPro" id="IPR001343">
    <property type="entry name" value="Hemolysn_Ca-bd"/>
</dbReference>
<proteinExistence type="predicted"/>
<dbReference type="InterPro" id="IPR003995">
    <property type="entry name" value="RTX_toxin_determinant-A"/>
</dbReference>
<dbReference type="STRING" id="1123062.SAMN02745775_109145"/>
<evidence type="ECO:0000256" key="7">
    <source>
        <dbReference type="ARBA" id="ARBA00023136"/>
    </source>
</evidence>
<keyword evidence="5" id="KW-0677">Repeat</keyword>
<dbReference type="GO" id="GO:0016020">
    <property type="term" value="C:membrane"/>
    <property type="evidence" value="ECO:0007669"/>
    <property type="project" value="UniProtKB-SubCell"/>
</dbReference>
<accession>A0A1I4D805</accession>
<name>A0A1I4D805_9PROT</name>
<keyword evidence="4" id="KW-0800">Toxin</keyword>
<keyword evidence="6" id="KW-0843">Virulence</keyword>
<evidence type="ECO:0000256" key="3">
    <source>
        <dbReference type="ARBA" id="ARBA00022525"/>
    </source>
</evidence>
<comment type="subcellular location">
    <subcellularLocation>
        <location evidence="1">Membrane</location>
    </subcellularLocation>
    <subcellularLocation>
        <location evidence="2">Secreted</location>
    </subcellularLocation>
</comment>
<dbReference type="InterPro" id="IPR011049">
    <property type="entry name" value="Serralysin-like_metalloprot_C"/>
</dbReference>
<keyword evidence="10" id="KW-1185">Reference proteome</keyword>
<dbReference type="GO" id="GO:0005509">
    <property type="term" value="F:calcium ion binding"/>
    <property type="evidence" value="ECO:0007669"/>
    <property type="project" value="InterPro"/>
</dbReference>
<dbReference type="PANTHER" id="PTHR38340">
    <property type="entry name" value="S-LAYER PROTEIN"/>
    <property type="match status" value="1"/>
</dbReference>